<keyword evidence="2" id="KW-0802">TPR repeat</keyword>
<dbReference type="InterPro" id="IPR001789">
    <property type="entry name" value="Sig_transdc_resp-reg_receiver"/>
</dbReference>
<dbReference type="SMART" id="SM00028">
    <property type="entry name" value="TPR"/>
    <property type="match status" value="3"/>
</dbReference>
<feature type="repeat" description="TPR" evidence="2">
    <location>
        <begin position="453"/>
        <end position="486"/>
    </location>
</feature>
<feature type="repeat" description="TPR" evidence="2">
    <location>
        <begin position="234"/>
        <end position="267"/>
    </location>
</feature>
<dbReference type="InterPro" id="IPR011990">
    <property type="entry name" value="TPR-like_helical_dom_sf"/>
</dbReference>
<evidence type="ECO:0000256" key="1">
    <source>
        <dbReference type="PROSITE-ProRule" id="PRU00169"/>
    </source>
</evidence>
<name>A0ABU3R0G8_9GAMM</name>
<comment type="caution">
    <text evidence="4">The sequence shown here is derived from an EMBL/GenBank/DDBJ whole genome shotgun (WGS) entry which is preliminary data.</text>
</comment>
<comment type="caution">
    <text evidence="1">Lacks conserved residue(s) required for the propagation of feature annotation.</text>
</comment>
<dbReference type="RefSeq" id="WP_315946483.1">
    <property type="nucleotide sequence ID" value="NZ_JAWCUA010000007.1"/>
</dbReference>
<dbReference type="SUPFAM" id="SSF48452">
    <property type="entry name" value="TPR-like"/>
    <property type="match status" value="1"/>
</dbReference>
<accession>A0ABU3R0G8</accession>
<proteinExistence type="predicted"/>
<dbReference type="Gene3D" id="3.40.50.2300">
    <property type="match status" value="1"/>
</dbReference>
<dbReference type="SMART" id="SM00448">
    <property type="entry name" value="REC"/>
    <property type="match status" value="1"/>
</dbReference>
<dbReference type="SUPFAM" id="SSF52172">
    <property type="entry name" value="CheY-like"/>
    <property type="match status" value="1"/>
</dbReference>
<gene>
    <name evidence="4" type="ORF">RT723_07225</name>
</gene>
<dbReference type="Pfam" id="PF00072">
    <property type="entry name" value="Response_reg"/>
    <property type="match status" value="1"/>
</dbReference>
<keyword evidence="5" id="KW-1185">Reference proteome</keyword>
<dbReference type="PROSITE" id="PS50005">
    <property type="entry name" value="TPR"/>
    <property type="match status" value="2"/>
</dbReference>
<dbReference type="PROSITE" id="PS50110">
    <property type="entry name" value="RESPONSE_REGULATORY"/>
    <property type="match status" value="1"/>
</dbReference>
<organism evidence="4 5">
    <name type="scientific">Psychrosphaera aquimarina</name>
    <dbReference type="NCBI Taxonomy" id="2044854"/>
    <lineage>
        <taxon>Bacteria</taxon>
        <taxon>Pseudomonadati</taxon>
        <taxon>Pseudomonadota</taxon>
        <taxon>Gammaproteobacteria</taxon>
        <taxon>Alteromonadales</taxon>
        <taxon>Pseudoalteromonadaceae</taxon>
        <taxon>Psychrosphaera</taxon>
    </lineage>
</organism>
<sequence length="545" mass="62032">MDLKNHLHSALIIEQQPLAQSHLKYSLTNIGFDNVDIVDRSYLALRALKTNRYDLIICASDLSKGADGYQLYEQIVAEGLLLPSMTFIYLSSENDLASSQSVIELNPDDVILKPFTTQNIEKRLIRSLSKKIAIKDVLLKLDQYDYKAANLKLNNHISNNKNPLKIPYLMKMKGDIILSLQHWDSGERFFSKVISIHPHPWALLGLTECQIHLEKTEEALTSIEQLFNQPQTKLAALDHLSVINQKLHDFDKALVVLKQATEISPRNINRLKELVSVARLTHDYECQHEASNHIIRNSKFSIHDSPQIYLSAVRSAIDLGLTSFEEEDVLRLIHSSQSILGSIKGSFKSDAITSQIDVVQARLFNLKNEKTKAKELLSDSIKLVEHQKIYIDETNQDDVLDLAKAFHELGLHKLSHILFNELAEYCQSPEASSLFSQYIAVEKSLRNDIKESPKELNNKAVSFFEAGHLDDALKAFDSAFKVMPKSSTIALNLMQTLIESNLNIEHHELKTIIIRCKKTILQSELTEAQTLRFEKLNEMLEQQYL</sequence>
<evidence type="ECO:0000259" key="3">
    <source>
        <dbReference type="PROSITE" id="PS50110"/>
    </source>
</evidence>
<dbReference type="EMBL" id="JAWCUA010000007">
    <property type="protein sequence ID" value="MDU0112793.1"/>
    <property type="molecule type" value="Genomic_DNA"/>
</dbReference>
<dbReference type="InterPro" id="IPR052048">
    <property type="entry name" value="ST_Response_Regulator"/>
</dbReference>
<protein>
    <submittedName>
        <fullName evidence="4">Response regulator</fullName>
    </submittedName>
</protein>
<evidence type="ECO:0000313" key="4">
    <source>
        <dbReference type="EMBL" id="MDU0112793.1"/>
    </source>
</evidence>
<dbReference type="InterPro" id="IPR019734">
    <property type="entry name" value="TPR_rpt"/>
</dbReference>
<evidence type="ECO:0000313" key="5">
    <source>
        <dbReference type="Proteomes" id="UP001257914"/>
    </source>
</evidence>
<dbReference type="InterPro" id="IPR011006">
    <property type="entry name" value="CheY-like_superfamily"/>
</dbReference>
<dbReference type="PANTHER" id="PTHR43228:SF1">
    <property type="entry name" value="TWO-COMPONENT RESPONSE REGULATOR ARR22"/>
    <property type="match status" value="1"/>
</dbReference>
<reference evidence="4 5" key="1">
    <citation type="submission" date="2023-10" db="EMBL/GenBank/DDBJ databases">
        <title>Psychrosphaera aquimaarina strain SW33 isolated from seawater.</title>
        <authorList>
            <person name="Bayburt H."/>
            <person name="Kim J.M."/>
            <person name="Choi B.J."/>
            <person name="Jeon C.O."/>
        </authorList>
    </citation>
    <scope>NUCLEOTIDE SEQUENCE [LARGE SCALE GENOMIC DNA]</scope>
    <source>
        <strain evidence="4 5">KCTC 52743</strain>
    </source>
</reference>
<dbReference type="PANTHER" id="PTHR43228">
    <property type="entry name" value="TWO-COMPONENT RESPONSE REGULATOR"/>
    <property type="match status" value="1"/>
</dbReference>
<dbReference type="Proteomes" id="UP001257914">
    <property type="component" value="Unassembled WGS sequence"/>
</dbReference>
<evidence type="ECO:0000256" key="2">
    <source>
        <dbReference type="PROSITE-ProRule" id="PRU00339"/>
    </source>
</evidence>
<feature type="domain" description="Response regulatory" evidence="3">
    <location>
        <begin position="9"/>
        <end position="128"/>
    </location>
</feature>
<dbReference type="Gene3D" id="1.25.40.10">
    <property type="entry name" value="Tetratricopeptide repeat domain"/>
    <property type="match status" value="2"/>
</dbReference>